<organism evidence="4 5">
    <name type="scientific">Cyphellophora europaea (strain CBS 101466)</name>
    <name type="common">Phialophora europaea</name>
    <dbReference type="NCBI Taxonomy" id="1220924"/>
    <lineage>
        <taxon>Eukaryota</taxon>
        <taxon>Fungi</taxon>
        <taxon>Dikarya</taxon>
        <taxon>Ascomycota</taxon>
        <taxon>Pezizomycotina</taxon>
        <taxon>Eurotiomycetes</taxon>
        <taxon>Chaetothyriomycetidae</taxon>
        <taxon>Chaetothyriales</taxon>
        <taxon>Cyphellophoraceae</taxon>
        <taxon>Cyphellophora</taxon>
    </lineage>
</organism>
<dbReference type="Pfam" id="PF23441">
    <property type="entry name" value="SDR"/>
    <property type="match status" value="1"/>
</dbReference>
<dbReference type="CDD" id="cd05233">
    <property type="entry name" value="SDR_c"/>
    <property type="match status" value="1"/>
</dbReference>
<dbReference type="Proteomes" id="UP000030752">
    <property type="component" value="Unassembled WGS sequence"/>
</dbReference>
<dbReference type="HOGENOM" id="CLU_010194_15_2_1"/>
<name>W2RYS5_CYPE1</name>
<dbReference type="PANTHER" id="PTHR43477:SF1">
    <property type="entry name" value="DIHYDROANTICAPSIN 7-DEHYDROGENASE"/>
    <property type="match status" value="1"/>
</dbReference>
<dbReference type="OrthoDB" id="294295at2759"/>
<dbReference type="SUPFAM" id="SSF51735">
    <property type="entry name" value="NAD(P)-binding Rossmann-fold domains"/>
    <property type="match status" value="1"/>
</dbReference>
<dbReference type="STRING" id="1220924.W2RYS5"/>
<dbReference type="InterPro" id="IPR057571">
    <property type="entry name" value="SDR_PhqE-like"/>
</dbReference>
<evidence type="ECO:0000256" key="3">
    <source>
        <dbReference type="ARBA" id="ARBA00023002"/>
    </source>
</evidence>
<evidence type="ECO:0000256" key="2">
    <source>
        <dbReference type="ARBA" id="ARBA00022857"/>
    </source>
</evidence>
<dbReference type="PANTHER" id="PTHR43477">
    <property type="entry name" value="DIHYDROANTICAPSIN 7-DEHYDROGENASE"/>
    <property type="match status" value="1"/>
</dbReference>
<reference evidence="4 5" key="1">
    <citation type="submission" date="2013-03" db="EMBL/GenBank/DDBJ databases">
        <title>The Genome Sequence of Phialophora europaea CBS 101466.</title>
        <authorList>
            <consortium name="The Broad Institute Genomics Platform"/>
            <person name="Cuomo C."/>
            <person name="de Hoog S."/>
            <person name="Gorbushina A."/>
            <person name="Walker B."/>
            <person name="Young S.K."/>
            <person name="Zeng Q."/>
            <person name="Gargeya S."/>
            <person name="Fitzgerald M."/>
            <person name="Haas B."/>
            <person name="Abouelleil A."/>
            <person name="Allen A.W."/>
            <person name="Alvarado L."/>
            <person name="Arachchi H.M."/>
            <person name="Berlin A.M."/>
            <person name="Chapman S.B."/>
            <person name="Gainer-Dewar J."/>
            <person name="Goldberg J."/>
            <person name="Griggs A."/>
            <person name="Gujja S."/>
            <person name="Hansen M."/>
            <person name="Howarth C."/>
            <person name="Imamovic A."/>
            <person name="Ireland A."/>
            <person name="Larimer J."/>
            <person name="McCowan C."/>
            <person name="Murphy C."/>
            <person name="Pearson M."/>
            <person name="Poon T.W."/>
            <person name="Priest M."/>
            <person name="Roberts A."/>
            <person name="Saif S."/>
            <person name="Shea T."/>
            <person name="Sisk P."/>
            <person name="Sykes S."/>
            <person name="Wortman J."/>
            <person name="Nusbaum C."/>
            <person name="Birren B."/>
        </authorList>
    </citation>
    <scope>NUCLEOTIDE SEQUENCE [LARGE SCALE GENOMIC DNA]</scope>
    <source>
        <strain evidence="4 5">CBS 101466</strain>
    </source>
</reference>
<sequence>MSQVPQPPNFASKLQGQSVLLVGGTGGVGLAVSHALLQSGASIILTGSRQVKIDSVVNQLKIQYPVLHFRISGYVCDLGSPQVEENVAGLFKQLDKLDHIIYMAGDRLPTLDISEITADSVAKLSRVRVTGALLVVKHGISHLEASPTSSIVLTSGSIASKPMVGGWSILSFIGAGLGGLARQLAFDLAPIRVNCVAPGVVATDLWDPMGENAKQCCFKSVSSTYCTGRAGQAEDVAESYLYVVKDNNITGTMIDTNGGVFLR</sequence>
<gene>
    <name evidence="4" type="ORF">HMPREF1541_05188</name>
</gene>
<evidence type="ECO:0000313" key="4">
    <source>
        <dbReference type="EMBL" id="ETN40908.1"/>
    </source>
</evidence>
<dbReference type="RefSeq" id="XP_008717751.1">
    <property type="nucleotide sequence ID" value="XM_008719529.1"/>
</dbReference>
<dbReference type="PRINTS" id="PR00081">
    <property type="entry name" value="GDHRDH"/>
</dbReference>
<dbReference type="InterPro" id="IPR002347">
    <property type="entry name" value="SDR_fam"/>
</dbReference>
<dbReference type="InterPro" id="IPR036291">
    <property type="entry name" value="NAD(P)-bd_dom_sf"/>
</dbReference>
<protein>
    <recommendedName>
        <fullName evidence="6">Ketoreductase (KR) domain-containing protein</fullName>
    </recommendedName>
</protein>
<dbReference type="InParanoid" id="W2RYS5"/>
<dbReference type="InterPro" id="IPR051122">
    <property type="entry name" value="SDR_DHRS6-like"/>
</dbReference>
<keyword evidence="5" id="KW-1185">Reference proteome</keyword>
<accession>W2RYS5</accession>
<dbReference type="eggNOG" id="KOG0725">
    <property type="taxonomic scope" value="Eukaryota"/>
</dbReference>
<dbReference type="AlphaFoldDB" id="W2RYS5"/>
<evidence type="ECO:0000313" key="5">
    <source>
        <dbReference type="Proteomes" id="UP000030752"/>
    </source>
</evidence>
<evidence type="ECO:0008006" key="6">
    <source>
        <dbReference type="Google" id="ProtNLM"/>
    </source>
</evidence>
<dbReference type="EMBL" id="KB822720">
    <property type="protein sequence ID" value="ETN40908.1"/>
    <property type="molecule type" value="Genomic_DNA"/>
</dbReference>
<dbReference type="Gene3D" id="3.40.50.720">
    <property type="entry name" value="NAD(P)-binding Rossmann-like Domain"/>
    <property type="match status" value="1"/>
</dbReference>
<dbReference type="GeneID" id="19972527"/>
<keyword evidence="2" id="KW-0521">NADP</keyword>
<dbReference type="VEuPathDB" id="FungiDB:HMPREF1541_05188"/>
<comment type="similarity">
    <text evidence="1">Belongs to the short-chain dehydrogenases/reductases (SDR) family.</text>
</comment>
<evidence type="ECO:0000256" key="1">
    <source>
        <dbReference type="ARBA" id="ARBA00006484"/>
    </source>
</evidence>
<dbReference type="GO" id="GO:0016491">
    <property type="term" value="F:oxidoreductase activity"/>
    <property type="evidence" value="ECO:0007669"/>
    <property type="project" value="UniProtKB-KW"/>
</dbReference>
<keyword evidence="3" id="KW-0560">Oxidoreductase</keyword>
<proteinExistence type="inferred from homology"/>